<feature type="domain" description="Reverse transcriptase zinc-binding" evidence="1">
    <location>
        <begin position="59"/>
        <end position="154"/>
    </location>
</feature>
<reference evidence="2 3" key="1">
    <citation type="journal article" date="2018" name="Front. Plant Sci.">
        <title>Red Clover (Trifolium pratense) and Zigzag Clover (T. medium) - A Picture of Genomic Similarities and Differences.</title>
        <authorList>
            <person name="Dluhosova J."/>
            <person name="Istvanek J."/>
            <person name="Nedelnik J."/>
            <person name="Repkova J."/>
        </authorList>
    </citation>
    <scope>NUCLEOTIDE SEQUENCE [LARGE SCALE GENOMIC DNA]</scope>
    <source>
        <strain evidence="3">cv. 10/8</strain>
        <tissue evidence="2">Leaf</tissue>
    </source>
</reference>
<dbReference type="Pfam" id="PF13966">
    <property type="entry name" value="zf-RVT"/>
    <property type="match status" value="1"/>
</dbReference>
<comment type="caution">
    <text evidence="2">The sequence shown here is derived from an EMBL/GenBank/DDBJ whole genome shotgun (WGS) entry which is preliminary data.</text>
</comment>
<dbReference type="PANTHER" id="PTHR33116">
    <property type="entry name" value="REVERSE TRANSCRIPTASE ZINC-BINDING DOMAIN-CONTAINING PROTEIN-RELATED-RELATED"/>
    <property type="match status" value="1"/>
</dbReference>
<protein>
    <submittedName>
        <fullName evidence="2">F-box family protein</fullName>
    </submittedName>
</protein>
<evidence type="ECO:0000313" key="3">
    <source>
        <dbReference type="Proteomes" id="UP000265520"/>
    </source>
</evidence>
<sequence length="233" mass="26518">VVFGWRGRGCVGGRWCGDGARLFTWEEDLRRGLLEALPVVVLPGSEDVWHWSLEDGGMFSVRSVYRFLGSVFSLEPVFSGQELRVFNNIWKIPAPSKVIAFSWKLLRNRIPVKINLAHRGVQVNGGSLDCIHCQGREESVLHLFLFCEFASQIWNAVFRWLGLVIVIPPNISLLFDCMTGAAPNKKVRKGFALIWHARVWMIWRSRNDIIFSNGVKDPGRVIDDIKLLSWRGA</sequence>
<accession>A0A392N038</accession>
<keyword evidence="3" id="KW-1185">Reference proteome</keyword>
<feature type="non-terminal residue" evidence="2">
    <location>
        <position position="1"/>
    </location>
</feature>
<evidence type="ECO:0000313" key="2">
    <source>
        <dbReference type="EMBL" id="MCH92943.1"/>
    </source>
</evidence>
<dbReference type="InterPro" id="IPR026960">
    <property type="entry name" value="RVT-Znf"/>
</dbReference>
<dbReference type="AlphaFoldDB" id="A0A392N038"/>
<organism evidence="2 3">
    <name type="scientific">Trifolium medium</name>
    <dbReference type="NCBI Taxonomy" id="97028"/>
    <lineage>
        <taxon>Eukaryota</taxon>
        <taxon>Viridiplantae</taxon>
        <taxon>Streptophyta</taxon>
        <taxon>Embryophyta</taxon>
        <taxon>Tracheophyta</taxon>
        <taxon>Spermatophyta</taxon>
        <taxon>Magnoliopsida</taxon>
        <taxon>eudicotyledons</taxon>
        <taxon>Gunneridae</taxon>
        <taxon>Pentapetalae</taxon>
        <taxon>rosids</taxon>
        <taxon>fabids</taxon>
        <taxon>Fabales</taxon>
        <taxon>Fabaceae</taxon>
        <taxon>Papilionoideae</taxon>
        <taxon>50 kb inversion clade</taxon>
        <taxon>NPAAA clade</taxon>
        <taxon>Hologalegina</taxon>
        <taxon>IRL clade</taxon>
        <taxon>Trifolieae</taxon>
        <taxon>Trifolium</taxon>
    </lineage>
</organism>
<proteinExistence type="predicted"/>
<dbReference type="EMBL" id="LXQA010023820">
    <property type="protein sequence ID" value="MCH92943.1"/>
    <property type="molecule type" value="Genomic_DNA"/>
</dbReference>
<dbReference type="Proteomes" id="UP000265520">
    <property type="component" value="Unassembled WGS sequence"/>
</dbReference>
<name>A0A392N038_9FABA</name>
<dbReference type="PANTHER" id="PTHR33116:SF78">
    <property type="entry name" value="OS12G0587133 PROTEIN"/>
    <property type="match status" value="1"/>
</dbReference>
<evidence type="ECO:0000259" key="1">
    <source>
        <dbReference type="Pfam" id="PF13966"/>
    </source>
</evidence>